<evidence type="ECO:0000313" key="1">
    <source>
        <dbReference type="EMBL" id="MBK3331518.1"/>
    </source>
</evidence>
<dbReference type="EMBL" id="JAACYA010000001">
    <property type="protein sequence ID" value="MBK3331518.1"/>
    <property type="molecule type" value="Genomic_DNA"/>
</dbReference>
<dbReference type="Pfam" id="PF09941">
    <property type="entry name" value="DUF2173"/>
    <property type="match status" value="1"/>
</dbReference>
<dbReference type="RefSeq" id="WP_200672938.1">
    <property type="nucleotide sequence ID" value="NZ_JAACYA010000001.1"/>
</dbReference>
<gene>
    <name evidence="1" type="ORF">GWK41_00385</name>
</gene>
<name>A0ABS1GF07_9AQUI</name>
<dbReference type="Proteomes" id="UP000772812">
    <property type="component" value="Unassembled WGS sequence"/>
</dbReference>
<reference evidence="1 2" key="1">
    <citation type="journal article" date="2021" name="Syst. Appl. Microbiol.">
        <title>Persephonella atlantica sp. nov.: How to adapt to physico-chemical gradients in high temperature hydrothermal habitats.</title>
        <authorList>
            <person name="Francois D.X."/>
            <person name="Godfroy A."/>
            <person name="Mathien C."/>
            <person name="Aube J."/>
            <person name="Cathalot C."/>
            <person name="Lesongeur F."/>
            <person name="L'Haridon S."/>
            <person name="Philippon X."/>
            <person name="Roussel E.G."/>
        </authorList>
    </citation>
    <scope>NUCLEOTIDE SEQUENCE [LARGE SCALE GENOMIC DNA]</scope>
    <source>
        <strain evidence="1 2">MO1340</strain>
    </source>
</reference>
<protein>
    <submittedName>
        <fullName evidence="1">DUF2173 family protein</fullName>
    </submittedName>
</protein>
<evidence type="ECO:0000313" key="2">
    <source>
        <dbReference type="Proteomes" id="UP000772812"/>
    </source>
</evidence>
<comment type="caution">
    <text evidence="1">The sequence shown here is derived from an EMBL/GenBank/DDBJ whole genome shotgun (WGS) entry which is preliminary data.</text>
</comment>
<organism evidence="1 2">
    <name type="scientific">Persephonella atlantica</name>
    <dbReference type="NCBI Taxonomy" id="2699429"/>
    <lineage>
        <taxon>Bacteria</taxon>
        <taxon>Pseudomonadati</taxon>
        <taxon>Aquificota</taxon>
        <taxon>Aquificia</taxon>
        <taxon>Aquificales</taxon>
        <taxon>Hydrogenothermaceae</taxon>
        <taxon>Persephonella</taxon>
    </lineage>
</organism>
<dbReference type="InterPro" id="IPR018685">
    <property type="entry name" value="DUF2173"/>
</dbReference>
<accession>A0ABS1GF07</accession>
<sequence length="207" mass="23673">MGIEEIFKREELIFLLDKKSGKVIFDLKSLPKDHERLINSLGKMNFSVNQIEMEGWNHISSKYQIHPVDFSGLWTEKNLLLVDDDAVAITKTPEKLIEFSDHIKNTPVEDIYMNRYIEVSGVISPAGDEYDIKGDMDEEEIKIFNSIIHADDSLSSLIGEMLSLISGFIWSPLRGWFIKGDKHSVLSVFGKWVIIDSGKLSEILKER</sequence>
<keyword evidence="2" id="KW-1185">Reference proteome</keyword>
<proteinExistence type="predicted"/>